<accession>A0A858BTU5</accession>
<dbReference type="SUPFAM" id="SSF52540">
    <property type="entry name" value="P-loop containing nucleoside triphosphate hydrolases"/>
    <property type="match status" value="1"/>
</dbReference>
<dbReference type="Proteomes" id="UP000466848">
    <property type="component" value="Chromosome"/>
</dbReference>
<name>A0A858BTU5_9FIRM</name>
<dbReference type="InterPro" id="IPR014217">
    <property type="entry name" value="Spore_III_AA"/>
</dbReference>
<dbReference type="InterPro" id="IPR003593">
    <property type="entry name" value="AAA+_ATPase"/>
</dbReference>
<dbReference type="KEGG" id="abut:Ami103574_08910"/>
<evidence type="ECO:0000259" key="3">
    <source>
        <dbReference type="SMART" id="SM00382"/>
    </source>
</evidence>
<reference evidence="4 5" key="1">
    <citation type="submission" date="2020-02" db="EMBL/GenBank/DDBJ databases">
        <authorList>
            <person name="Kim Y.B."/>
            <person name="Roh S.W."/>
        </authorList>
    </citation>
    <scope>NUCLEOTIDE SEQUENCE [LARGE SCALE GENOMIC DNA]</scope>
    <source>
        <strain evidence="4 5">DSM 103574</strain>
    </source>
</reference>
<sequence>MDKNLQSILTKLPKELEEAMRALPDSLLNQAEEFRFKSGQPVSILSNDQEYALSYIVNQDMLTSLLNRILHYSFYAYETELANGYITMEGGHRVGVCGRTVLEKGAVRLIKDISSLNIRFSREVIGASDACLPHLFREDGSLHNTLIVSPPKCGKTTLLRDLIRNLSTRGYRVGVCDERSELAGSYKGNTYYDLGPRTDILDGCPKEQGIIMLIRSMSPHVIATDEIGKSADVYAVEAAMCAGVSLITTIHGNSYEDLLNSAIGGLVQKGIFSCMVFLSNQPKTGSIREIIYARENQELYHKKIT</sequence>
<dbReference type="InterPro" id="IPR045735">
    <property type="entry name" value="Spore_III_AA_AAA+_ATPase"/>
</dbReference>
<keyword evidence="2" id="KW-0067">ATP-binding</keyword>
<organism evidence="4 5">
    <name type="scientific">Aminipila butyrica</name>
    <dbReference type="NCBI Taxonomy" id="433296"/>
    <lineage>
        <taxon>Bacteria</taxon>
        <taxon>Bacillati</taxon>
        <taxon>Bacillota</taxon>
        <taxon>Clostridia</taxon>
        <taxon>Peptostreptococcales</taxon>
        <taxon>Anaerovoracaceae</taxon>
        <taxon>Aminipila</taxon>
    </lineage>
</organism>
<evidence type="ECO:0000313" key="5">
    <source>
        <dbReference type="Proteomes" id="UP000466848"/>
    </source>
</evidence>
<dbReference type="Gene3D" id="3.40.50.300">
    <property type="entry name" value="P-loop containing nucleotide triphosphate hydrolases"/>
    <property type="match status" value="1"/>
</dbReference>
<proteinExistence type="predicted"/>
<dbReference type="PANTHER" id="PTHR20953:SF3">
    <property type="entry name" value="P-LOOP CONTAINING NUCLEOSIDE TRIPHOSPHATE HYDROLASES SUPERFAMILY PROTEIN"/>
    <property type="match status" value="1"/>
</dbReference>
<dbReference type="RefSeq" id="WP_163066684.1">
    <property type="nucleotide sequence ID" value="NZ_CP048649.1"/>
</dbReference>
<protein>
    <submittedName>
        <fullName evidence="4">Stage III sporulation protein AA</fullName>
    </submittedName>
</protein>
<dbReference type="EMBL" id="CP048649">
    <property type="protein sequence ID" value="QIB69441.1"/>
    <property type="molecule type" value="Genomic_DNA"/>
</dbReference>
<gene>
    <name evidence="4" type="primary">spoIIIAA</name>
    <name evidence="4" type="ORF">Ami103574_08910</name>
</gene>
<dbReference type="NCBIfam" id="TIGR02858">
    <property type="entry name" value="spore_III_AA"/>
    <property type="match status" value="1"/>
</dbReference>
<dbReference type="InterPro" id="IPR027417">
    <property type="entry name" value="P-loop_NTPase"/>
</dbReference>
<dbReference type="Pfam" id="PF19568">
    <property type="entry name" value="Spore_III_AA"/>
    <property type="match status" value="1"/>
</dbReference>
<dbReference type="SMART" id="SM00382">
    <property type="entry name" value="AAA"/>
    <property type="match status" value="1"/>
</dbReference>
<dbReference type="PANTHER" id="PTHR20953">
    <property type="entry name" value="KINASE-RELATED"/>
    <property type="match status" value="1"/>
</dbReference>
<dbReference type="GO" id="GO:0005524">
    <property type="term" value="F:ATP binding"/>
    <property type="evidence" value="ECO:0007669"/>
    <property type="project" value="UniProtKB-KW"/>
</dbReference>
<evidence type="ECO:0000256" key="2">
    <source>
        <dbReference type="ARBA" id="ARBA00022840"/>
    </source>
</evidence>
<dbReference type="AlphaFoldDB" id="A0A858BTU5"/>
<evidence type="ECO:0000313" key="4">
    <source>
        <dbReference type="EMBL" id="QIB69441.1"/>
    </source>
</evidence>
<feature type="domain" description="AAA+ ATPase" evidence="3">
    <location>
        <begin position="141"/>
        <end position="282"/>
    </location>
</feature>
<keyword evidence="1" id="KW-0547">Nucleotide-binding</keyword>
<evidence type="ECO:0000256" key="1">
    <source>
        <dbReference type="ARBA" id="ARBA00022741"/>
    </source>
</evidence>
<keyword evidence="5" id="KW-1185">Reference proteome</keyword>